<dbReference type="InterPro" id="IPR029016">
    <property type="entry name" value="GAF-like_dom_sf"/>
</dbReference>
<dbReference type="RefSeq" id="WP_077536609.1">
    <property type="nucleotide sequence ID" value="NZ_CANLYY010000074.1"/>
</dbReference>
<evidence type="ECO:0008006" key="3">
    <source>
        <dbReference type="Google" id="ProtNLM"/>
    </source>
</evidence>
<protein>
    <recommendedName>
        <fullName evidence="3">DUF484 domain-containing protein</fullName>
    </recommendedName>
</protein>
<accession>A0A1Q2GXM6</accession>
<dbReference type="KEGG" id="paln:B0W48_08740"/>
<dbReference type="PANTHER" id="PTHR38765:SF1">
    <property type="entry name" value="DUF484 DOMAIN-CONTAINING PROTEIN"/>
    <property type="match status" value="1"/>
</dbReference>
<gene>
    <name evidence="1" type="ORF">B0W48_08740</name>
</gene>
<dbReference type="PANTHER" id="PTHR38765">
    <property type="entry name" value="DUF484 DOMAIN-CONTAINING PROTEIN"/>
    <property type="match status" value="1"/>
</dbReference>
<dbReference type="Pfam" id="PF04340">
    <property type="entry name" value="DUF484"/>
    <property type="match status" value="1"/>
</dbReference>
<dbReference type="InterPro" id="IPR007435">
    <property type="entry name" value="DUF484"/>
</dbReference>
<sequence length="203" mass="23596">MSELSKKQVIDYLQQHPEFLVQHPELLAQLELQQQAQGTTSLVHIQQRQLREHNSRLKNQIDTMSKHATQNELVYRLFTQCHRQLWSNYDFNTLASNLQNIICTNPDIDDCRLIKYAAKYDGLVKHRLSNASYYLGRIHQQERDLLFSETTQSVAIYLIGDTKKPTAILAFGSNNANHFAPEQDNLFVLDFVRSLQLRLLELA</sequence>
<evidence type="ECO:0000313" key="1">
    <source>
        <dbReference type="EMBL" id="AQP99869.1"/>
    </source>
</evidence>
<dbReference type="Proteomes" id="UP000188243">
    <property type="component" value="Chromosome"/>
</dbReference>
<dbReference type="Gene3D" id="3.30.450.40">
    <property type="match status" value="1"/>
</dbReference>
<organism evidence="1 2">
    <name type="scientific">Pseudoalteromonas aliena</name>
    <dbReference type="NCBI Taxonomy" id="247523"/>
    <lineage>
        <taxon>Bacteria</taxon>
        <taxon>Pseudomonadati</taxon>
        <taxon>Pseudomonadota</taxon>
        <taxon>Gammaproteobacteria</taxon>
        <taxon>Alteromonadales</taxon>
        <taxon>Pseudoalteromonadaceae</taxon>
        <taxon>Pseudoalteromonas</taxon>
    </lineage>
</organism>
<dbReference type="STRING" id="247523.B0W48_08740"/>
<dbReference type="EMBL" id="CP019628">
    <property type="protein sequence ID" value="AQP99869.1"/>
    <property type="molecule type" value="Genomic_DNA"/>
</dbReference>
<proteinExistence type="predicted"/>
<evidence type="ECO:0000313" key="2">
    <source>
        <dbReference type="Proteomes" id="UP000188243"/>
    </source>
</evidence>
<reference evidence="1 2" key="1">
    <citation type="submission" date="2017-02" db="EMBL/GenBank/DDBJ databases">
        <title>Complete genome sequence of the cold-active Pseudoalteromonas aliena strain EH1 isolated from Arctic seawater.</title>
        <authorList>
            <person name="Kim E."/>
            <person name="Heo E."/>
            <person name="Kim H."/>
            <person name="Kim D."/>
        </authorList>
    </citation>
    <scope>NUCLEOTIDE SEQUENCE [LARGE SCALE GENOMIC DNA]</scope>
    <source>
        <strain evidence="1 2">EH1</strain>
    </source>
</reference>
<name>A0A1Q2GXM6_9GAMM</name>
<dbReference type="AlphaFoldDB" id="A0A1Q2GXM6"/>